<dbReference type="PRINTS" id="PR00036">
    <property type="entry name" value="HTHLACI"/>
</dbReference>
<dbReference type="CDD" id="cd06267">
    <property type="entry name" value="PBP1_LacI_sugar_binding-like"/>
    <property type="match status" value="1"/>
</dbReference>
<dbReference type="SUPFAM" id="SSF53822">
    <property type="entry name" value="Periplasmic binding protein-like I"/>
    <property type="match status" value="1"/>
</dbReference>
<feature type="domain" description="HTH lacI-type" evidence="5">
    <location>
        <begin position="2"/>
        <end position="56"/>
    </location>
</feature>
<dbReference type="RefSeq" id="WP_182503617.1">
    <property type="nucleotide sequence ID" value="NZ_JACJHX010000015.1"/>
</dbReference>
<dbReference type="InterPro" id="IPR010982">
    <property type="entry name" value="Lambda_DNA-bd_dom_sf"/>
</dbReference>
<gene>
    <name evidence="7" type="ORF">HNP81_003866</name>
</gene>
<keyword evidence="8" id="KW-1185">Reference proteome</keyword>
<evidence type="ECO:0000256" key="4">
    <source>
        <dbReference type="ARBA" id="ARBA00023163"/>
    </source>
</evidence>
<dbReference type="Proteomes" id="UP000626697">
    <property type="component" value="Unassembled WGS sequence"/>
</dbReference>
<dbReference type="InterPro" id="IPR001387">
    <property type="entry name" value="Cro/C1-type_HTH"/>
</dbReference>
<evidence type="ECO:0000259" key="6">
    <source>
        <dbReference type="PROSITE" id="PS50943"/>
    </source>
</evidence>
<evidence type="ECO:0000313" key="7">
    <source>
        <dbReference type="EMBL" id="MBA9028546.1"/>
    </source>
</evidence>
<name>A0ABR6CU35_9BACI</name>
<proteinExistence type="predicted"/>
<dbReference type="EMBL" id="JACJHX010000015">
    <property type="protein sequence ID" value="MBA9028546.1"/>
    <property type="molecule type" value="Genomic_DNA"/>
</dbReference>
<dbReference type="Pfam" id="PF00356">
    <property type="entry name" value="LacI"/>
    <property type="match status" value="1"/>
</dbReference>
<dbReference type="GO" id="GO:0003677">
    <property type="term" value="F:DNA binding"/>
    <property type="evidence" value="ECO:0007669"/>
    <property type="project" value="UniProtKB-KW"/>
</dbReference>
<protein>
    <submittedName>
        <fullName evidence="7">DNA-binding LacI/PurR family transcriptional regulator</fullName>
    </submittedName>
</protein>
<dbReference type="InterPro" id="IPR028082">
    <property type="entry name" value="Peripla_BP_I"/>
</dbReference>
<keyword evidence="4" id="KW-0804">Transcription</keyword>
<dbReference type="Gene3D" id="1.10.260.40">
    <property type="entry name" value="lambda repressor-like DNA-binding domains"/>
    <property type="match status" value="1"/>
</dbReference>
<dbReference type="PROSITE" id="PS50932">
    <property type="entry name" value="HTH_LACI_2"/>
    <property type="match status" value="1"/>
</dbReference>
<dbReference type="PANTHER" id="PTHR30146">
    <property type="entry name" value="LACI-RELATED TRANSCRIPTIONAL REPRESSOR"/>
    <property type="match status" value="1"/>
</dbReference>
<dbReference type="Pfam" id="PF00532">
    <property type="entry name" value="Peripla_BP_1"/>
    <property type="match status" value="1"/>
</dbReference>
<evidence type="ECO:0000256" key="2">
    <source>
        <dbReference type="ARBA" id="ARBA00023015"/>
    </source>
</evidence>
<evidence type="ECO:0000256" key="3">
    <source>
        <dbReference type="ARBA" id="ARBA00023125"/>
    </source>
</evidence>
<dbReference type="CDD" id="cd01392">
    <property type="entry name" value="HTH_LacI"/>
    <property type="match status" value="1"/>
</dbReference>
<sequence>MSTIKDIAKRANVSVATVSYVLNNTRFVSPEKKKRVEEAIKELNYVPNAVARGLRVKNSKVISLVVSDITNPFYPDIAKACEQVAYQSGYTLNIVNTNDQDDRFIKAVMQLREGKVDGIINTTVLDHHRSLMENLIKDKYPIVLAHRLLDGINMDTVVADNIQAAIDATNHLINLGHKKIAFMTGVTKSSINNLRIKGFLKAMKDANLPTKEDWLASGQAKYQQSYDLTKELLKNSNNRPTAIINISDLGALGVLDAAGDLGIMVPEELAVVGFDDLFISSMRSVQLTTIRIPRYEIGQKSMELLIDKITNNDTNNHHNILLPAELIVRKTCGSRIID</sequence>
<reference evidence="7 8" key="1">
    <citation type="submission" date="2020-08" db="EMBL/GenBank/DDBJ databases">
        <title>Genomic Encyclopedia of Type Strains, Phase IV (KMG-IV): sequencing the most valuable type-strain genomes for metagenomic binning, comparative biology and taxonomic classification.</title>
        <authorList>
            <person name="Goeker M."/>
        </authorList>
    </citation>
    <scope>NUCLEOTIDE SEQUENCE [LARGE SCALE GENOMIC DNA]</scope>
    <source>
        <strain evidence="7 8">DSM 105481</strain>
    </source>
</reference>
<organism evidence="7 8">
    <name type="scientific">Peribacillus huizhouensis</name>
    <dbReference type="NCBI Taxonomy" id="1501239"/>
    <lineage>
        <taxon>Bacteria</taxon>
        <taxon>Bacillati</taxon>
        <taxon>Bacillota</taxon>
        <taxon>Bacilli</taxon>
        <taxon>Bacillales</taxon>
        <taxon>Bacillaceae</taxon>
        <taxon>Peribacillus</taxon>
    </lineage>
</organism>
<evidence type="ECO:0000259" key="5">
    <source>
        <dbReference type="PROSITE" id="PS50932"/>
    </source>
</evidence>
<dbReference type="SMART" id="SM00354">
    <property type="entry name" value="HTH_LACI"/>
    <property type="match status" value="1"/>
</dbReference>
<dbReference type="Gene3D" id="3.40.50.2300">
    <property type="match status" value="2"/>
</dbReference>
<keyword evidence="2" id="KW-0805">Transcription regulation</keyword>
<dbReference type="PANTHER" id="PTHR30146:SF148">
    <property type="entry name" value="HTH-TYPE TRANSCRIPTIONAL REPRESSOR PURR-RELATED"/>
    <property type="match status" value="1"/>
</dbReference>
<feature type="domain" description="HTH cro/C1-type" evidence="6">
    <location>
        <begin position="3"/>
        <end position="46"/>
    </location>
</feature>
<dbReference type="InterPro" id="IPR000843">
    <property type="entry name" value="HTH_LacI"/>
</dbReference>
<accession>A0ABR6CU35</accession>
<dbReference type="PROSITE" id="PS50943">
    <property type="entry name" value="HTH_CROC1"/>
    <property type="match status" value="1"/>
</dbReference>
<dbReference type="InterPro" id="IPR001761">
    <property type="entry name" value="Peripla_BP/Lac1_sug-bd_dom"/>
</dbReference>
<keyword evidence="1" id="KW-0678">Repressor</keyword>
<dbReference type="PROSITE" id="PS00356">
    <property type="entry name" value="HTH_LACI_1"/>
    <property type="match status" value="1"/>
</dbReference>
<evidence type="ECO:0000256" key="1">
    <source>
        <dbReference type="ARBA" id="ARBA00022491"/>
    </source>
</evidence>
<comment type="caution">
    <text evidence="7">The sequence shown here is derived from an EMBL/GenBank/DDBJ whole genome shotgun (WGS) entry which is preliminary data.</text>
</comment>
<keyword evidence="3 7" id="KW-0238">DNA-binding</keyword>
<evidence type="ECO:0000313" key="8">
    <source>
        <dbReference type="Proteomes" id="UP000626697"/>
    </source>
</evidence>
<dbReference type="SUPFAM" id="SSF47413">
    <property type="entry name" value="lambda repressor-like DNA-binding domains"/>
    <property type="match status" value="1"/>
</dbReference>